<reference evidence="4 5" key="1">
    <citation type="journal article" date="2019" name="Sci. Rep.">
        <title>Comparative genomics of chytrid fungi reveal insights into the obligate biotrophic and pathogenic lifestyle of Synchytrium endobioticum.</title>
        <authorList>
            <person name="van de Vossenberg B.T.L.H."/>
            <person name="Warris S."/>
            <person name="Nguyen H.D.T."/>
            <person name="van Gent-Pelzer M.P.E."/>
            <person name="Joly D.L."/>
            <person name="van de Geest H.C."/>
            <person name="Bonants P.J.M."/>
            <person name="Smith D.S."/>
            <person name="Levesque C.A."/>
            <person name="van der Lee T.A.J."/>
        </authorList>
    </citation>
    <scope>NUCLEOTIDE SEQUENCE [LARGE SCALE GENOMIC DNA]</scope>
    <source>
        <strain evidence="4 5">LEV6574</strain>
    </source>
</reference>
<gene>
    <name evidence="4" type="ORF">SeLEV6574_g01508</name>
</gene>
<evidence type="ECO:0000259" key="3">
    <source>
        <dbReference type="Pfam" id="PF25534"/>
    </source>
</evidence>
<name>A0A507DES8_9FUNG</name>
<accession>A0A507DES8</accession>
<comment type="caution">
    <text evidence="4">The sequence shown here is derived from an EMBL/GenBank/DDBJ whole genome shotgun (WGS) entry which is preliminary data.</text>
</comment>
<dbReference type="VEuPathDB" id="FungiDB:SeMB42_g01808"/>
<evidence type="ECO:0000256" key="2">
    <source>
        <dbReference type="SAM" id="Phobius"/>
    </source>
</evidence>
<keyword evidence="2" id="KW-0812">Transmembrane</keyword>
<dbReference type="PANTHER" id="PTHR36223">
    <property type="entry name" value="BETA-LACTAMASE-TYPE TRANSPEPTIDASE FOLD DOMAIN CONTAINING PROTEIN"/>
    <property type="match status" value="1"/>
</dbReference>
<sequence length="485" mass="55969">MALARAPGESLLSPIHIQDIMDSLSRIMSEMQELIAARELQRQQTERLLAQDEALAPLNRKRSEAKHSLLLLSSKLRTTLASIHRTLYASKELKTRIRRKQHTLFIASSSLQRQEEDVKALDEKLIELREFKKGRDALEAQPTPLIWYCLMISLIVTLPDIMIIMMMSPSNSSPSHLPLGPLQRLDLPGYLKMRIDNFVCTINVDGEEAHEWKTLTITKNDPDSVEISCYIEAIAGKKWNISICRLPEEVESPLDGQDVQCQIFVDGERQRSRMFSRQEYKSAYIYGRRISDFLEEAFYFGEPVVKIPPEPGTVSAEQEMEMVREQENRAKNGGISSVQVQLYAGTIGDRKRPMIFAPRRDVTRKSTSAAKKGDMLISNSTHFGETRYTRKGPALSFHKFRDVPDIKFTFMYKTRLLLEISDIVPSHLWIERKEYKVEFLDEFDSRKSKKRLVDDSIMDVDLEMEERRIGVTARKRTRREVIVID</sequence>
<dbReference type="PANTHER" id="PTHR36223:SF1">
    <property type="entry name" value="TRANSCRIPTION ELONGATION FACTOR EAF N-TERMINAL DOMAIN-CONTAINING PROTEIN"/>
    <property type="match status" value="1"/>
</dbReference>
<dbReference type="OrthoDB" id="2538451at2759"/>
<evidence type="ECO:0000313" key="4">
    <source>
        <dbReference type="EMBL" id="TPX49368.1"/>
    </source>
</evidence>
<proteinExistence type="predicted"/>
<dbReference type="Pfam" id="PF25534">
    <property type="entry name" value="DUF7918"/>
    <property type="match status" value="1"/>
</dbReference>
<dbReference type="InterPro" id="IPR057678">
    <property type="entry name" value="DUF7918"/>
</dbReference>
<organism evidence="4 5">
    <name type="scientific">Synchytrium endobioticum</name>
    <dbReference type="NCBI Taxonomy" id="286115"/>
    <lineage>
        <taxon>Eukaryota</taxon>
        <taxon>Fungi</taxon>
        <taxon>Fungi incertae sedis</taxon>
        <taxon>Chytridiomycota</taxon>
        <taxon>Chytridiomycota incertae sedis</taxon>
        <taxon>Chytridiomycetes</taxon>
        <taxon>Synchytriales</taxon>
        <taxon>Synchytriaceae</taxon>
        <taxon>Synchytrium</taxon>
    </lineage>
</organism>
<evidence type="ECO:0000313" key="5">
    <source>
        <dbReference type="Proteomes" id="UP000320475"/>
    </source>
</evidence>
<keyword evidence="1" id="KW-0175">Coiled coil</keyword>
<keyword evidence="2" id="KW-0472">Membrane</keyword>
<feature type="domain" description="DUF7918" evidence="3">
    <location>
        <begin position="200"/>
        <end position="425"/>
    </location>
</feature>
<keyword evidence="2" id="KW-1133">Transmembrane helix</keyword>
<feature type="coiled-coil region" evidence="1">
    <location>
        <begin position="111"/>
        <end position="141"/>
    </location>
</feature>
<evidence type="ECO:0000256" key="1">
    <source>
        <dbReference type="SAM" id="Coils"/>
    </source>
</evidence>
<feature type="transmembrane region" description="Helical" evidence="2">
    <location>
        <begin position="145"/>
        <end position="167"/>
    </location>
</feature>
<dbReference type="AlphaFoldDB" id="A0A507DES8"/>
<protein>
    <recommendedName>
        <fullName evidence="3">DUF7918 domain-containing protein</fullName>
    </recommendedName>
</protein>
<dbReference type="Proteomes" id="UP000320475">
    <property type="component" value="Unassembled WGS sequence"/>
</dbReference>
<dbReference type="EMBL" id="QEAM01000035">
    <property type="protein sequence ID" value="TPX49368.1"/>
    <property type="molecule type" value="Genomic_DNA"/>
</dbReference>